<accession>A0A9Q9B4L8</accession>
<feature type="region of interest" description="Disordered" evidence="1">
    <location>
        <begin position="199"/>
        <end position="219"/>
    </location>
</feature>
<feature type="compositionally biased region" description="Low complexity" evidence="1">
    <location>
        <begin position="436"/>
        <end position="447"/>
    </location>
</feature>
<dbReference type="PANTHER" id="PTHR38703">
    <property type="entry name" value="CHROMOSOME 8, WHOLE GENOME SHOTGUN SEQUENCE"/>
    <property type="match status" value="1"/>
</dbReference>
<dbReference type="Proteomes" id="UP001056384">
    <property type="component" value="Chromosome 9"/>
</dbReference>
<dbReference type="EMBL" id="CP099426">
    <property type="protein sequence ID" value="USW57403.1"/>
    <property type="molecule type" value="Genomic_DNA"/>
</dbReference>
<proteinExistence type="predicted"/>
<protein>
    <submittedName>
        <fullName evidence="2">Uncharacterized protein</fullName>
    </submittedName>
</protein>
<feature type="region of interest" description="Disordered" evidence="1">
    <location>
        <begin position="61"/>
        <end position="80"/>
    </location>
</feature>
<gene>
    <name evidence="2" type="ORF">Slin15195_G107220</name>
</gene>
<organism evidence="2 3">
    <name type="scientific">Septoria linicola</name>
    <dbReference type="NCBI Taxonomy" id="215465"/>
    <lineage>
        <taxon>Eukaryota</taxon>
        <taxon>Fungi</taxon>
        <taxon>Dikarya</taxon>
        <taxon>Ascomycota</taxon>
        <taxon>Pezizomycotina</taxon>
        <taxon>Dothideomycetes</taxon>
        <taxon>Dothideomycetidae</taxon>
        <taxon>Mycosphaerellales</taxon>
        <taxon>Mycosphaerellaceae</taxon>
        <taxon>Septoria</taxon>
    </lineage>
</organism>
<feature type="compositionally biased region" description="Basic and acidic residues" evidence="1">
    <location>
        <begin position="65"/>
        <end position="77"/>
    </location>
</feature>
<evidence type="ECO:0000256" key="1">
    <source>
        <dbReference type="SAM" id="MobiDB-lite"/>
    </source>
</evidence>
<feature type="compositionally biased region" description="Basic and acidic residues" evidence="1">
    <location>
        <begin position="415"/>
        <end position="425"/>
    </location>
</feature>
<feature type="region of interest" description="Disordered" evidence="1">
    <location>
        <begin position="348"/>
        <end position="447"/>
    </location>
</feature>
<feature type="compositionally biased region" description="Polar residues" evidence="1">
    <location>
        <begin position="386"/>
        <end position="399"/>
    </location>
</feature>
<sequence length="447" mass="48432">MEQARQAVEAFMARNGRHDTTVHETVDPAVTHELVTKVEQRNVTRAVDREVHQDHYHTSVQPITHQEHREDQHHEETQPVDVQNFEHDDPAETAHRLAEADAEHHDTREEVVAERTTTELPTIEGLHIHHHVHERIQPVIQKQTYETHVYHVVVPIREIHHNAAQHHPSSPLPAVTLDQFKQSGGSLTGREERYDAFEGEPRSVGRALGGKTSAVPTASGPADISASAAVAAPPVGAPRVATFAIPDPVAAEPETQPVPTTIASRTATNSSLFRAPTRAPTAPVIPAREPTSFPSLTRAPTSPAQLAPEPTALPPFVPEPAFASLTRTPTAPSVLTREPTLPAALAREPTAPASLPREPTFPAPLTQEPAVSAPPQRAPTAPATQHESTALTRQATSIAPNHPLMRPPTLLPQDAYREGRGRAETAGRPPHRPTRSRPATSRPGSPP</sequence>
<dbReference type="PANTHER" id="PTHR38703:SF1">
    <property type="entry name" value="ALLERGEN"/>
    <property type="match status" value="1"/>
</dbReference>
<name>A0A9Q9B4L8_9PEZI</name>
<reference evidence="2" key="1">
    <citation type="submission" date="2022-06" db="EMBL/GenBank/DDBJ databases">
        <title>Complete genome sequences of two strains of the flax pathogen Septoria linicola.</title>
        <authorList>
            <person name="Lapalu N."/>
            <person name="Simon A."/>
            <person name="Demenou B."/>
            <person name="Paumier D."/>
            <person name="Guillot M.-P."/>
            <person name="Gout L."/>
            <person name="Valade R."/>
        </authorList>
    </citation>
    <scope>NUCLEOTIDE SEQUENCE</scope>
    <source>
        <strain evidence="2">SE15195</strain>
    </source>
</reference>
<evidence type="ECO:0000313" key="2">
    <source>
        <dbReference type="EMBL" id="USW57403.1"/>
    </source>
</evidence>
<feature type="compositionally biased region" description="Low complexity" evidence="1">
    <location>
        <begin position="373"/>
        <end position="385"/>
    </location>
</feature>
<dbReference type="OrthoDB" id="2118965at2759"/>
<feature type="region of interest" description="Disordered" evidence="1">
    <location>
        <begin position="277"/>
        <end position="306"/>
    </location>
</feature>
<evidence type="ECO:0000313" key="3">
    <source>
        <dbReference type="Proteomes" id="UP001056384"/>
    </source>
</evidence>
<feature type="compositionally biased region" description="Polar residues" evidence="1">
    <location>
        <begin position="292"/>
        <end position="304"/>
    </location>
</feature>
<keyword evidence="3" id="KW-1185">Reference proteome</keyword>
<dbReference type="AlphaFoldDB" id="A0A9Q9B4L8"/>